<feature type="region of interest" description="Disordered" evidence="2">
    <location>
        <begin position="381"/>
        <end position="400"/>
    </location>
</feature>
<dbReference type="Proteomes" id="UP000179920">
    <property type="component" value="Chromosome V"/>
</dbReference>
<dbReference type="PANTHER" id="PTHR46052">
    <property type="entry name" value="PHOSDUCIN-LIKE PROTEIN"/>
    <property type="match status" value="1"/>
</dbReference>
<dbReference type="InterPro" id="IPR036249">
    <property type="entry name" value="Thioredoxin-like_sf"/>
</dbReference>
<dbReference type="GO" id="GO:0008277">
    <property type="term" value="P:regulation of G protein-coupled receptor signaling pathway"/>
    <property type="evidence" value="ECO:0007669"/>
    <property type="project" value="InterPro"/>
</dbReference>
<evidence type="ECO:0000313" key="5">
    <source>
        <dbReference type="EMBL" id="SYW74978.1"/>
    </source>
</evidence>
<feature type="compositionally biased region" description="Basic and acidic residues" evidence="2">
    <location>
        <begin position="154"/>
        <end position="170"/>
    </location>
</feature>
<dbReference type="SUPFAM" id="SSF52833">
    <property type="entry name" value="Thioredoxin-like"/>
    <property type="match status" value="1"/>
</dbReference>
<evidence type="ECO:0000259" key="3">
    <source>
        <dbReference type="Pfam" id="PF02114"/>
    </source>
</evidence>
<dbReference type="Proteomes" id="UP000658997">
    <property type="component" value="Unassembled WGS sequence"/>
</dbReference>
<keyword evidence="7" id="KW-1185">Reference proteome</keyword>
<dbReference type="InterPro" id="IPR024253">
    <property type="entry name" value="Phosducin_thioredoxin-like_dom"/>
</dbReference>
<dbReference type="Pfam" id="PF02114">
    <property type="entry name" value="Phosducin"/>
    <property type="match status" value="1"/>
</dbReference>
<reference evidence="6" key="2">
    <citation type="submission" date="2016-04" db="EMBL/GenBank/DDBJ databases">
        <authorList>
            <person name="Guldener U."/>
            <person name="Guldener U."/>
        </authorList>
    </citation>
    <scope>NUCLEOTIDE SEQUENCE [LARGE SCALE GENOMIC DNA]</scope>
    <source>
        <strain evidence="6">UB2112</strain>
    </source>
</reference>
<evidence type="ECO:0000313" key="6">
    <source>
        <dbReference type="Proteomes" id="UP000179920"/>
    </source>
</evidence>
<evidence type="ECO:0000256" key="2">
    <source>
        <dbReference type="SAM" id="MobiDB-lite"/>
    </source>
</evidence>
<dbReference type="EMBL" id="LT558121">
    <property type="protein sequence ID" value="SAM81752.1"/>
    <property type="molecule type" value="Genomic_DNA"/>
</dbReference>
<sequence length="400" mass="42844">MSGSGDPMEAAILQGIDAHPTSSYREDRRAAQDSDADDAPNTDDELGSDLPDDEHDLYHNDDDDDDDDDQHQHASSSAAAAGGSEREGGIKGLMSSRTAKRGGEGASKTGPKGVLRDQQLRAQQESAARSAAVHATNRRMEGLALSSETYTQQAEREKREQAARLRRENADSDDDDVAVSQEAIADLQAKERRREMRIAELKSYNAARNSALVSGNPASAVGATVAPPAAAAGKGASNRWFGHLREVDERGYVSAIDIEHADVPVVIHIYSKAVAQCNVLTASLASLARQYPRTKFLQVQAAAIGFGKSANTDDGEDDEEEYDEYNPKTLEVLPTVLVYKAGTLVANLVRVDLDPMWKHGREQDVRDLLDSYDALAGAVGAAGATAAPASDRNDQGDDDD</sequence>
<feature type="compositionally biased region" description="Acidic residues" evidence="2">
    <location>
        <begin position="34"/>
        <end position="69"/>
    </location>
</feature>
<dbReference type="PANTHER" id="PTHR46052:SF1">
    <property type="entry name" value="PHOSDUCIN-LIKE PROTEIN"/>
    <property type="match status" value="1"/>
</dbReference>
<reference evidence="5" key="3">
    <citation type="submission" date="2018-08" db="EMBL/GenBank/DDBJ databases">
        <authorList>
            <person name="Guldener U."/>
        </authorList>
    </citation>
    <scope>NUCLEOTIDE SEQUENCE</scope>
    <source>
        <strain evidence="5">UB2</strain>
    </source>
</reference>
<evidence type="ECO:0000313" key="4">
    <source>
        <dbReference type="EMBL" id="SAM81752.1"/>
    </source>
</evidence>
<feature type="compositionally biased region" description="Low complexity" evidence="2">
    <location>
        <begin position="120"/>
        <end position="132"/>
    </location>
</feature>
<organism evidence="4 6">
    <name type="scientific">Ustilago bromivora</name>
    <dbReference type="NCBI Taxonomy" id="307758"/>
    <lineage>
        <taxon>Eukaryota</taxon>
        <taxon>Fungi</taxon>
        <taxon>Dikarya</taxon>
        <taxon>Basidiomycota</taxon>
        <taxon>Ustilaginomycotina</taxon>
        <taxon>Ustilaginomycetes</taxon>
        <taxon>Ustilaginales</taxon>
        <taxon>Ustilaginaceae</taxon>
        <taxon>Ustilago</taxon>
    </lineage>
</organism>
<proteinExistence type="inferred from homology"/>
<feature type="compositionally biased region" description="Low complexity" evidence="2">
    <location>
        <begin position="73"/>
        <end position="83"/>
    </location>
</feature>
<gene>
    <name evidence="5" type="ORF">UBRO2_00388</name>
    <name evidence="4" type="ORF">UBRO_03110</name>
</gene>
<feature type="compositionally biased region" description="Basic and acidic residues" evidence="2">
    <location>
        <begin position="391"/>
        <end position="400"/>
    </location>
</feature>
<dbReference type="InterPro" id="IPR001200">
    <property type="entry name" value="Phosducin"/>
</dbReference>
<dbReference type="InterPro" id="IPR051499">
    <property type="entry name" value="Phosducin-like_reg"/>
</dbReference>
<reference evidence="4" key="1">
    <citation type="submission" date="2016-04" db="EMBL/GenBank/DDBJ databases">
        <authorList>
            <person name="Evans L.H."/>
            <person name="Alamgir A."/>
            <person name="Owens N."/>
            <person name="Weber N.D."/>
            <person name="Virtaneva K."/>
            <person name="Barbian K."/>
            <person name="Babar A."/>
            <person name="Rosenke K."/>
        </authorList>
    </citation>
    <scope>NUCLEOTIDE SEQUENCE</scope>
    <source>
        <strain evidence="4">UB2112</strain>
    </source>
</reference>
<name>A0A1K0G2U5_9BASI</name>
<dbReference type="EMBL" id="ULHB01000004">
    <property type="protein sequence ID" value="SYW74978.1"/>
    <property type="molecule type" value="Genomic_DNA"/>
</dbReference>
<comment type="similarity">
    <text evidence="1">Belongs to the phosducin family.</text>
</comment>
<accession>A0A1K0G2U5</accession>
<evidence type="ECO:0000313" key="7">
    <source>
        <dbReference type="Proteomes" id="UP000658997"/>
    </source>
</evidence>
<feature type="region of interest" description="Disordered" evidence="2">
    <location>
        <begin position="1"/>
        <end position="176"/>
    </location>
</feature>
<feature type="domain" description="Phosducin" evidence="3">
    <location>
        <begin position="250"/>
        <end position="308"/>
    </location>
</feature>
<evidence type="ECO:0000256" key="1">
    <source>
        <dbReference type="ARBA" id="ARBA00009686"/>
    </source>
</evidence>
<protein>
    <submittedName>
        <fullName evidence="4">Related to Phosducin</fullName>
    </submittedName>
</protein>
<dbReference type="CDD" id="cd02987">
    <property type="entry name" value="Phd_like_Phd"/>
    <property type="match status" value="1"/>
</dbReference>
<dbReference type="AlphaFoldDB" id="A0A1K0G2U5"/>
<dbReference type="OrthoDB" id="70588at2759"/>
<dbReference type="Gene3D" id="3.40.30.10">
    <property type="entry name" value="Glutaredoxin"/>
    <property type="match status" value="1"/>
</dbReference>